<organism evidence="1 2">
    <name type="scientific">Legionella drancourtii LLAP12</name>
    <dbReference type="NCBI Taxonomy" id="658187"/>
    <lineage>
        <taxon>Bacteria</taxon>
        <taxon>Pseudomonadati</taxon>
        <taxon>Pseudomonadota</taxon>
        <taxon>Gammaproteobacteria</taxon>
        <taxon>Legionellales</taxon>
        <taxon>Legionellaceae</taxon>
        <taxon>Legionella</taxon>
    </lineage>
</organism>
<dbReference type="EMBL" id="JH413843">
    <property type="protein sequence ID" value="EHL29904.1"/>
    <property type="molecule type" value="Genomic_DNA"/>
</dbReference>
<dbReference type="HOGENOM" id="CLU_1174228_0_0_6"/>
<evidence type="ECO:0000313" key="1">
    <source>
        <dbReference type="EMBL" id="EHL29904.1"/>
    </source>
</evidence>
<dbReference type="AlphaFoldDB" id="G9ESC3"/>
<reference evidence="1 2" key="1">
    <citation type="journal article" date="2011" name="BMC Genomics">
        <title>Insight into cross-talk between intra-amoebal pathogens.</title>
        <authorList>
            <person name="Gimenez G."/>
            <person name="Bertelli C."/>
            <person name="Moliner C."/>
            <person name="Robert C."/>
            <person name="Raoult D."/>
            <person name="Fournier P.E."/>
            <person name="Greub G."/>
        </authorList>
    </citation>
    <scope>NUCLEOTIDE SEQUENCE [LARGE SCALE GENOMIC DNA]</scope>
    <source>
        <strain evidence="1 2">LLAP12</strain>
    </source>
</reference>
<dbReference type="InParanoid" id="G9ESC3"/>
<dbReference type="eggNOG" id="COG1073">
    <property type="taxonomic scope" value="Bacteria"/>
</dbReference>
<proteinExistence type="predicted"/>
<dbReference type="RefSeq" id="WP_006872079.1">
    <property type="nucleotide sequence ID" value="NZ_JH413843.1"/>
</dbReference>
<evidence type="ECO:0008006" key="3">
    <source>
        <dbReference type="Google" id="ProtNLM"/>
    </source>
</evidence>
<accession>G9ESC3</accession>
<dbReference type="SUPFAM" id="SSF53474">
    <property type="entry name" value="alpha/beta-Hydrolases"/>
    <property type="match status" value="1"/>
</dbReference>
<name>G9ESC3_9GAMM</name>
<sequence length="236" mass="26565">MQKKKIITIGPVSAQPEDMASIANTLSFLDEDYTIDYLDSLSIMQDASNKAYYQLWEQKLAHYIDNYDAFFGFSFGGVIIQQCFSLFAKVHKPIILFSTPTFADSTLTEKLGKVISLCQEKKLEEALNALYQPVFYPNKMPPLLTIAPPDKEQAYERLIFGLTRVLNTDATAILQENKVAHLHLIGADSNLVNSNNVIAPNNGHLIIVPHSSMRMLQDNRLFCQKVILKALNNEPL</sequence>
<dbReference type="InterPro" id="IPR029058">
    <property type="entry name" value="AB_hydrolase_fold"/>
</dbReference>
<dbReference type="Proteomes" id="UP000002770">
    <property type="component" value="Unassembled WGS sequence"/>
</dbReference>
<protein>
    <recommendedName>
        <fullName evidence="3">Alpha/beta hydrolase</fullName>
    </recommendedName>
</protein>
<gene>
    <name evidence="1" type="ORF">LDG_8196</name>
</gene>
<evidence type="ECO:0000313" key="2">
    <source>
        <dbReference type="Proteomes" id="UP000002770"/>
    </source>
</evidence>
<keyword evidence="2" id="KW-1185">Reference proteome</keyword>
<dbReference type="OrthoDB" id="5650425at2"/>
<dbReference type="STRING" id="658187.LDG_8196"/>